<comment type="similarity">
    <text evidence="7">Belongs to the transglycosylase MltG family.</text>
</comment>
<keyword evidence="1 7" id="KW-1003">Cell membrane</keyword>
<evidence type="ECO:0000256" key="4">
    <source>
        <dbReference type="ARBA" id="ARBA00023136"/>
    </source>
</evidence>
<evidence type="ECO:0000256" key="7">
    <source>
        <dbReference type="HAMAP-Rule" id="MF_02065"/>
    </source>
</evidence>
<feature type="site" description="Important for catalytic activity" evidence="7">
    <location>
        <position position="211"/>
    </location>
</feature>
<dbReference type="Gene3D" id="3.30.1490.480">
    <property type="entry name" value="Endolytic murein transglycosylase"/>
    <property type="match status" value="1"/>
</dbReference>
<dbReference type="Pfam" id="PF02618">
    <property type="entry name" value="YceG"/>
    <property type="match status" value="1"/>
</dbReference>
<keyword evidence="5 7" id="KW-0456">Lyase</keyword>
<dbReference type="RefSeq" id="WP_319807191.1">
    <property type="nucleotide sequence ID" value="NZ_CP107052.1"/>
</dbReference>
<dbReference type="EC" id="4.2.2.29" evidence="7"/>
<comment type="catalytic activity">
    <reaction evidence="7">
        <text>a peptidoglycan chain = a peptidoglycan chain with N-acetyl-1,6-anhydromuramyl-[peptide] at the reducing end + a peptidoglycan chain with N-acetylglucosamine at the non-reducing end.</text>
        <dbReference type="EC" id="4.2.2.29"/>
    </reaction>
</comment>
<dbReference type="PANTHER" id="PTHR30518:SF2">
    <property type="entry name" value="ENDOLYTIC MUREIN TRANSGLYCOSYLASE"/>
    <property type="match status" value="1"/>
</dbReference>
<reference evidence="8" key="1">
    <citation type="submission" date="2022-10" db="EMBL/GenBank/DDBJ databases">
        <title>Candidatus Kirkpatrella diaphorinas gen. nov., sp. nov., an uncultured endosymbiont identified in a population of Diaphorina citri from Hawaii.</title>
        <authorList>
            <person name="Henry E.M."/>
            <person name="Carlson C.R."/>
            <person name="Kuo Y.-W."/>
        </authorList>
    </citation>
    <scope>NUCLEOTIDE SEQUENCE</scope>
    <source>
        <strain evidence="8">CADCRV1</strain>
    </source>
</reference>
<comment type="subcellular location">
    <subcellularLocation>
        <location evidence="7">Cell inner membrane</location>
        <topology evidence="7">Single-pass membrane protein</topology>
    </subcellularLocation>
</comment>
<keyword evidence="3 7" id="KW-1133">Transmembrane helix</keyword>
<dbReference type="Gene3D" id="3.30.160.60">
    <property type="entry name" value="Classic Zinc Finger"/>
    <property type="match status" value="1"/>
</dbReference>
<evidence type="ECO:0000313" key="8">
    <source>
        <dbReference type="EMBL" id="UYH51598.1"/>
    </source>
</evidence>
<dbReference type="InterPro" id="IPR003770">
    <property type="entry name" value="MLTG-like"/>
</dbReference>
<dbReference type="NCBIfam" id="TIGR00247">
    <property type="entry name" value="endolytic transglycosylase MltG"/>
    <property type="match status" value="1"/>
</dbReference>
<evidence type="ECO:0000256" key="3">
    <source>
        <dbReference type="ARBA" id="ARBA00022989"/>
    </source>
</evidence>
<gene>
    <name evidence="7 8" type="primary">mltG</name>
    <name evidence="8" type="ORF">N5W20_01590</name>
</gene>
<feature type="transmembrane region" description="Helical" evidence="7">
    <location>
        <begin position="12"/>
        <end position="30"/>
    </location>
</feature>
<proteinExistence type="inferred from homology"/>
<dbReference type="CDD" id="cd08010">
    <property type="entry name" value="MltG_like"/>
    <property type="match status" value="1"/>
</dbReference>
<sequence>MSDPAPRLIRRFIAVTVILLLVGGGAWGFLQVRHIYRAPGPMPVAADIVIPRGNMQMTVATLRAAHLIRPDRMTAFVFRHIVQLTHHQGALHSGEYSFPAGASLHQVIAILRHGKPVQHVITVPEGLTAAQIRDLLAAAPGMTGDVPVLGEGEILPQTLSYRYGDQRRQIVARYRILMQNALQKAWETRIPDPALTSPRDLLILASMVERETGREDERARVARVFLNRLNRGMRLQSDPTVIYDVSQGEGVLPHPLTRSELAFNDGHNTYAQDGLPSGPICAPGYAAIMAVAHAPQGDDLYFVAKGDGSHVFSTTLKAHLAEVRRYRHHPPHPAKGTVPGE</sequence>
<evidence type="ECO:0000256" key="1">
    <source>
        <dbReference type="ARBA" id="ARBA00022475"/>
    </source>
</evidence>
<evidence type="ECO:0000313" key="9">
    <source>
        <dbReference type="Proteomes" id="UP001163831"/>
    </source>
</evidence>
<dbReference type="PANTHER" id="PTHR30518">
    <property type="entry name" value="ENDOLYTIC MUREIN TRANSGLYCOSYLASE"/>
    <property type="match status" value="1"/>
</dbReference>
<keyword evidence="4 7" id="KW-0472">Membrane</keyword>
<keyword evidence="6 7" id="KW-0961">Cell wall biogenesis/degradation</keyword>
<name>A0ABY6GLF9_9PROT</name>
<dbReference type="HAMAP" id="MF_02065">
    <property type="entry name" value="MltG"/>
    <property type="match status" value="1"/>
</dbReference>
<dbReference type="Proteomes" id="UP001163831">
    <property type="component" value="Chromosome"/>
</dbReference>
<keyword evidence="2 7" id="KW-0812">Transmembrane</keyword>
<evidence type="ECO:0000256" key="6">
    <source>
        <dbReference type="ARBA" id="ARBA00023316"/>
    </source>
</evidence>
<evidence type="ECO:0000256" key="5">
    <source>
        <dbReference type="ARBA" id="ARBA00023239"/>
    </source>
</evidence>
<accession>A0ABY6GLF9</accession>
<protein>
    <recommendedName>
        <fullName evidence="7">Endolytic murein transglycosylase</fullName>
        <ecNumber evidence="7">4.2.2.29</ecNumber>
    </recommendedName>
    <alternativeName>
        <fullName evidence="7">Peptidoglycan lytic transglycosylase</fullName>
    </alternativeName>
    <alternativeName>
        <fullName evidence="7">Peptidoglycan polymerization terminase</fullName>
    </alternativeName>
</protein>
<comment type="function">
    <text evidence="7">Functions as a peptidoglycan terminase that cleaves nascent peptidoglycan strands endolytically to terminate their elongation.</text>
</comment>
<organism evidence="8 9">
    <name type="scientific">Candidatus Kirkpatrickella diaphorinae</name>
    <dbReference type="NCBI Taxonomy" id="2984322"/>
    <lineage>
        <taxon>Bacteria</taxon>
        <taxon>Pseudomonadati</taxon>
        <taxon>Pseudomonadota</taxon>
        <taxon>Alphaproteobacteria</taxon>
        <taxon>Acetobacterales</taxon>
        <taxon>Acetobacteraceae</taxon>
        <taxon>Candidatus Kirkpatrickella</taxon>
    </lineage>
</organism>
<evidence type="ECO:0000256" key="2">
    <source>
        <dbReference type="ARBA" id="ARBA00022692"/>
    </source>
</evidence>
<keyword evidence="7" id="KW-0997">Cell inner membrane</keyword>
<keyword evidence="9" id="KW-1185">Reference proteome</keyword>
<dbReference type="EMBL" id="CP107052">
    <property type="protein sequence ID" value="UYH51598.1"/>
    <property type="molecule type" value="Genomic_DNA"/>
</dbReference>